<feature type="region of interest" description="Disordered" evidence="1">
    <location>
        <begin position="91"/>
        <end position="126"/>
    </location>
</feature>
<feature type="compositionally biased region" description="Low complexity" evidence="1">
    <location>
        <begin position="114"/>
        <end position="124"/>
    </location>
</feature>
<dbReference type="InterPro" id="IPR012337">
    <property type="entry name" value="RNaseH-like_sf"/>
</dbReference>
<proteinExistence type="predicted"/>
<dbReference type="PROSITE" id="PS50994">
    <property type="entry name" value="INTEGRASE"/>
    <property type="match status" value="1"/>
</dbReference>
<dbReference type="InterPro" id="IPR008042">
    <property type="entry name" value="Retrotrans_Pao"/>
</dbReference>
<dbReference type="PANTHER" id="PTHR47331">
    <property type="entry name" value="PHD-TYPE DOMAIN-CONTAINING PROTEIN"/>
    <property type="match status" value="1"/>
</dbReference>
<keyword evidence="4" id="KW-1185">Reference proteome</keyword>
<dbReference type="SUPFAM" id="SSF53098">
    <property type="entry name" value="Ribonuclease H-like"/>
    <property type="match status" value="1"/>
</dbReference>
<name>A0AAV8WQN6_9CUCU</name>
<feature type="domain" description="Integrase catalytic" evidence="2">
    <location>
        <begin position="761"/>
        <end position="947"/>
    </location>
</feature>
<dbReference type="AlphaFoldDB" id="A0AAV8WQN6"/>
<evidence type="ECO:0000313" key="3">
    <source>
        <dbReference type="EMBL" id="KAJ8929080.1"/>
    </source>
</evidence>
<feature type="region of interest" description="Disordered" evidence="1">
    <location>
        <begin position="356"/>
        <end position="377"/>
    </location>
</feature>
<dbReference type="EMBL" id="JANEYF010005136">
    <property type="protein sequence ID" value="KAJ8929080.1"/>
    <property type="molecule type" value="Genomic_DNA"/>
</dbReference>
<evidence type="ECO:0000259" key="2">
    <source>
        <dbReference type="PROSITE" id="PS50994"/>
    </source>
</evidence>
<dbReference type="InterPro" id="IPR036397">
    <property type="entry name" value="RNaseH_sf"/>
</dbReference>
<dbReference type="Pfam" id="PF18701">
    <property type="entry name" value="DUF5641"/>
    <property type="match status" value="1"/>
</dbReference>
<comment type="caution">
    <text evidence="3">The sequence shown here is derived from an EMBL/GenBank/DDBJ whole genome shotgun (WGS) entry which is preliminary data.</text>
</comment>
<sequence>MELQYRKTCRTQVTKLINASEELLKNEFISVEDLTIMLDRVKVAHINLKEANEKTLPHLKQDKLEEEFECVLDYDDRVAVATSRLQQRLAKLGSEEHRDRRASSEGDDERRATVQSQQQVSGSSDATLNTVRLPKLNLKTFNGDLHDFIPFWEQFKSAVHENKTLDSAAKFNYLKSVLTGRALDTINGLTPSEACYKDAIEMLQTEYGNKDRIVDSYIQQLINLNAAKGKHDIAGLRKLHNTTSAVTRSLTALGISSDRYGLMVKTILMKSLPFQLKVEFNKLSEVESDSDDLGSQEGSSSGKCDKQIESLLKFIKREVDSVESAQAVSGTTNTSSVVSKEERKIMCDPHYKKRLNENKRDISKDGAKDSDNGKDSEQTSSLIANGCFNDVLLQTACAYISATNELNKNDTFVRVVLDGGSQLTFVKECVSKKLKLNVVGTHRLSIIPFGSSQKSPSKCCNKVELYLRSQYTKQYVKLNAIEVPEICFDALSTPPTNIRKLKMYELADARLAGIEPINGISMLIGADNYWKVVTGETEKVTPDLTAVNTMLGWTLHGPTPVDSYSVNLNMATVLHTKFEEESFNITDFWNLETIEEDTENTSPCPKILGIIWYPSQDELSVNLEPIISYADGERVITKRNILKTISRIYDPFGFLGPSIIIPKILMQTIWKENLEWDSVLPDNLQNEWIKNPADLVTRGVRARQFITSDLWKNGPCWLSESPENWPQEELIKVDGNFVLSIQSNEEKPLEKPDALFDLNKYKSRAFENIGIDFAGPLYITESGRSKKAYIMLLTCAVTRAIHLELVPDISAESCLRGLRRFMSRRGVPSMIYSDNAKTFKRVSLELEELNKILRNPDVQSFALKHRVKWKFIIERAAWWGGFWERLVKTVKDSLKLSIGKAILNFDELQTILTEIEATINARPLTYIDNDPNNTWILTPEKFLIGDTTSNLTADIPLKEIKRNDLLDKWKVREKTLNKFWKRWSSDYLQQLRTAHHLNPKKSTVFKEGDIVLLHEQNIPRTLWNIVRITNLFHGRDGKVRACEVRLPSGKIFKRPIQLLYPLELGNEEEVLRTPGPEDVENI</sequence>
<dbReference type="GO" id="GO:0003676">
    <property type="term" value="F:nucleic acid binding"/>
    <property type="evidence" value="ECO:0007669"/>
    <property type="project" value="InterPro"/>
</dbReference>
<accession>A0AAV8WQN6</accession>
<evidence type="ECO:0000256" key="1">
    <source>
        <dbReference type="SAM" id="MobiDB-lite"/>
    </source>
</evidence>
<dbReference type="Pfam" id="PF05380">
    <property type="entry name" value="Peptidase_A17"/>
    <property type="match status" value="1"/>
</dbReference>
<dbReference type="InterPro" id="IPR001584">
    <property type="entry name" value="Integrase_cat-core"/>
</dbReference>
<reference evidence="3" key="1">
    <citation type="journal article" date="2023" name="Insect Mol. Biol.">
        <title>Genome sequencing provides insights into the evolution of gene families encoding plant cell wall-degrading enzymes in longhorned beetles.</title>
        <authorList>
            <person name="Shin N.R."/>
            <person name="Okamura Y."/>
            <person name="Kirsch R."/>
            <person name="Pauchet Y."/>
        </authorList>
    </citation>
    <scope>NUCLEOTIDE SEQUENCE</scope>
    <source>
        <strain evidence="3">RBIC_L_NR</strain>
    </source>
</reference>
<dbReference type="Gene3D" id="3.30.420.10">
    <property type="entry name" value="Ribonuclease H-like superfamily/Ribonuclease H"/>
    <property type="match status" value="1"/>
</dbReference>
<gene>
    <name evidence="3" type="ORF">NQ314_018279</name>
</gene>
<dbReference type="InterPro" id="IPR005312">
    <property type="entry name" value="DUF1759"/>
</dbReference>
<dbReference type="InterPro" id="IPR040676">
    <property type="entry name" value="DUF5641"/>
</dbReference>
<protein>
    <recommendedName>
        <fullName evidence="2">Integrase catalytic domain-containing protein</fullName>
    </recommendedName>
</protein>
<organism evidence="3 4">
    <name type="scientific">Rhamnusium bicolor</name>
    <dbReference type="NCBI Taxonomy" id="1586634"/>
    <lineage>
        <taxon>Eukaryota</taxon>
        <taxon>Metazoa</taxon>
        <taxon>Ecdysozoa</taxon>
        <taxon>Arthropoda</taxon>
        <taxon>Hexapoda</taxon>
        <taxon>Insecta</taxon>
        <taxon>Pterygota</taxon>
        <taxon>Neoptera</taxon>
        <taxon>Endopterygota</taxon>
        <taxon>Coleoptera</taxon>
        <taxon>Polyphaga</taxon>
        <taxon>Cucujiformia</taxon>
        <taxon>Chrysomeloidea</taxon>
        <taxon>Cerambycidae</taxon>
        <taxon>Lepturinae</taxon>
        <taxon>Rhagiini</taxon>
        <taxon>Rhamnusium</taxon>
    </lineage>
</organism>
<dbReference type="Proteomes" id="UP001162156">
    <property type="component" value="Unassembled WGS sequence"/>
</dbReference>
<evidence type="ECO:0000313" key="4">
    <source>
        <dbReference type="Proteomes" id="UP001162156"/>
    </source>
</evidence>
<feature type="compositionally biased region" description="Basic and acidic residues" evidence="1">
    <location>
        <begin position="93"/>
        <end position="112"/>
    </location>
</feature>
<dbReference type="GO" id="GO:0015074">
    <property type="term" value="P:DNA integration"/>
    <property type="evidence" value="ECO:0007669"/>
    <property type="project" value="InterPro"/>
</dbReference>
<dbReference type="Pfam" id="PF03564">
    <property type="entry name" value="DUF1759"/>
    <property type="match status" value="1"/>
</dbReference>